<evidence type="ECO:0000256" key="1">
    <source>
        <dbReference type="PROSITE-ProRule" id="PRU00023"/>
    </source>
</evidence>
<evidence type="ECO:0008006" key="4">
    <source>
        <dbReference type="Google" id="ProtNLM"/>
    </source>
</evidence>
<keyword evidence="1" id="KW-0040">ANK repeat</keyword>
<dbReference type="Gene3D" id="1.25.40.20">
    <property type="entry name" value="Ankyrin repeat-containing domain"/>
    <property type="match status" value="1"/>
</dbReference>
<dbReference type="SUPFAM" id="SSF48403">
    <property type="entry name" value="Ankyrin repeat"/>
    <property type="match status" value="1"/>
</dbReference>
<keyword evidence="3" id="KW-1185">Reference proteome</keyword>
<gene>
    <name evidence="2" type="ORF">sL5_04540</name>
</gene>
<evidence type="ECO:0000313" key="2">
    <source>
        <dbReference type="EMBL" id="GHM59461.1"/>
    </source>
</evidence>
<dbReference type="Proteomes" id="UP000637906">
    <property type="component" value="Unassembled WGS sequence"/>
</dbReference>
<dbReference type="AlphaFoldDB" id="A0A8J3HXP8"/>
<proteinExistence type="predicted"/>
<dbReference type="InterPro" id="IPR036770">
    <property type="entry name" value="Ankyrin_rpt-contain_sf"/>
</dbReference>
<dbReference type="PROSITE" id="PS50088">
    <property type="entry name" value="ANK_REPEAT"/>
    <property type="match status" value="1"/>
</dbReference>
<dbReference type="EMBL" id="BNGU01000014">
    <property type="protein sequence ID" value="GHM59461.1"/>
    <property type="molecule type" value="Genomic_DNA"/>
</dbReference>
<sequence>MYRGKKQSRYAATARIKNKESGISFNKYGGIEIASNVTLEDVEEFCDINEPLSENAKYAIFCGVIDHLHSLNLSDRNVAYISIMHFICSKGFDVNKKHFSGLYGNTILLWDISYGRDVSPRASLTLLCNFSANPFIADEAGKNALHFLLFKGYDIQKCIVEEILNHRDIEKHINDKTICDDTALHIACARRDERLIIQLLKKGADLCIKNKYGKTSIDMLGLDEQKRLGFLSSRLNLRPATKYDIGPILSFTNSIAKFYTVDHVDKFEDVATIDEKIFNSDPKAIEAKIKEMQKAVEKVLQDPVLSQAIECNHNINNILYCGHYVEQYLA</sequence>
<name>A0A8J3HXP8_9RICK</name>
<accession>A0A8J3HXP8</accession>
<protein>
    <recommendedName>
        <fullName evidence="4">Ankyrin repeat protein</fullName>
    </recommendedName>
</protein>
<organism evidence="2 3">
    <name type="scientific">Candidatus Mesenet longicola</name>
    <dbReference type="NCBI Taxonomy" id="1892558"/>
    <lineage>
        <taxon>Bacteria</taxon>
        <taxon>Pseudomonadati</taxon>
        <taxon>Pseudomonadota</taxon>
        <taxon>Alphaproteobacteria</taxon>
        <taxon>Rickettsiales</taxon>
        <taxon>Anaplasmataceae</taxon>
        <taxon>Candidatus Mesenet</taxon>
    </lineage>
</organism>
<evidence type="ECO:0000313" key="3">
    <source>
        <dbReference type="Proteomes" id="UP000637906"/>
    </source>
</evidence>
<feature type="repeat" description="ANK" evidence="1">
    <location>
        <begin position="179"/>
        <end position="211"/>
    </location>
</feature>
<dbReference type="PROSITE" id="PS50297">
    <property type="entry name" value="ANK_REP_REGION"/>
    <property type="match status" value="1"/>
</dbReference>
<reference evidence="2 3" key="1">
    <citation type="journal article" date="2021" name="Microb. Ecol.">
        <title>Candidatus Mesenet longicola: Novel Endosymbionts of Brontispa longissima that Induce Cytoplasmic Incompatibility.</title>
        <authorList>
            <person name="Takano S."/>
            <person name="Gotoh Y."/>
            <person name="Hayashi T."/>
        </authorList>
    </citation>
    <scope>NUCLEOTIDE SEQUENCE [LARGE SCALE GENOMIC DNA]</scope>
    <source>
        <strain evidence="2">L5</strain>
    </source>
</reference>
<comment type="caution">
    <text evidence="2">The sequence shown here is derived from an EMBL/GenBank/DDBJ whole genome shotgun (WGS) entry which is preliminary data.</text>
</comment>
<dbReference type="Pfam" id="PF00023">
    <property type="entry name" value="Ank"/>
    <property type="match status" value="1"/>
</dbReference>
<dbReference type="InterPro" id="IPR002110">
    <property type="entry name" value="Ankyrin_rpt"/>
</dbReference>